<comment type="subcellular location">
    <subcellularLocation>
        <location evidence="1">Cytoplasm</location>
    </subcellularLocation>
</comment>
<keyword evidence="5" id="KW-0949">S-adenosyl-L-methionine</keyword>
<dbReference type="SUPFAM" id="SSF53335">
    <property type="entry name" value="S-adenosyl-L-methionine-dependent methyltransferases"/>
    <property type="match status" value="1"/>
</dbReference>
<evidence type="ECO:0000256" key="6">
    <source>
        <dbReference type="ARBA" id="ARBA00038091"/>
    </source>
</evidence>
<dbReference type="InterPro" id="IPR015947">
    <property type="entry name" value="PUA-like_sf"/>
</dbReference>
<evidence type="ECO:0000313" key="9">
    <source>
        <dbReference type="Proteomes" id="UP000199305"/>
    </source>
</evidence>
<evidence type="ECO:0000256" key="3">
    <source>
        <dbReference type="ARBA" id="ARBA00022603"/>
    </source>
</evidence>
<dbReference type="PANTHER" id="PTHR42873">
    <property type="entry name" value="RIBOSOMAL RNA LARGE SUBUNIT METHYLTRANSFERASE"/>
    <property type="match status" value="1"/>
</dbReference>
<evidence type="ECO:0000256" key="5">
    <source>
        <dbReference type="ARBA" id="ARBA00022691"/>
    </source>
</evidence>
<dbReference type="GO" id="GO:0006364">
    <property type="term" value="P:rRNA processing"/>
    <property type="evidence" value="ECO:0007669"/>
    <property type="project" value="UniProtKB-KW"/>
</dbReference>
<keyword evidence="4 8" id="KW-0808">Transferase</keyword>
<sequence length="396" mass="43967">MDTQLFLNAGADRRLKRGHLWIYSNEVDTKRQPLKGIEPGSQCEILDSRGKSLGWAFINPAQLICGRLVSRQQKLDTDLLRLRLEQALALRERYFSQPSYRMVYGDSDRLPGLVVDRFGDYLVVQVSNWGMEQLLDQIVEILKELVQPLGILLRNDHQGRAMEDMPLVNEEVYGTVPDMVPFEENGVALLAPVHAGQKTGWFYDHRENRAMLNRWVGGKRVLDLFSYAGGWGVQALAHGAASATCVDASGQALDWCRANAEHNNLGDRLATERGKAVDVLKAMVGAGEKFDVVVLDPPAFIKRRKDHRAGYSAYRHINELAMRLLADNGLLVSASCSMHLAGEELMECVRGAARQLGLNAAVIHSGYQGADHPVHPAIPETRYLKAHFAHLAPSGS</sequence>
<evidence type="ECO:0000313" key="8">
    <source>
        <dbReference type="EMBL" id="SDK43040.1"/>
    </source>
</evidence>
<dbReference type="Gene3D" id="3.40.50.150">
    <property type="entry name" value="Vaccinia Virus protein VP39"/>
    <property type="match status" value="1"/>
</dbReference>
<keyword evidence="9" id="KW-1185">Reference proteome</keyword>
<dbReference type="GO" id="GO:0005737">
    <property type="term" value="C:cytoplasm"/>
    <property type="evidence" value="ECO:0007669"/>
    <property type="project" value="UniProtKB-SubCell"/>
</dbReference>
<dbReference type="Proteomes" id="UP000199305">
    <property type="component" value="Unassembled WGS sequence"/>
</dbReference>
<evidence type="ECO:0000256" key="1">
    <source>
        <dbReference type="ARBA" id="ARBA00004496"/>
    </source>
</evidence>
<dbReference type="PANTHER" id="PTHR42873:SF1">
    <property type="entry name" value="S-ADENOSYLMETHIONINE-DEPENDENT METHYLTRANSFERASE DOMAIN-CONTAINING PROTEIN"/>
    <property type="match status" value="1"/>
</dbReference>
<dbReference type="InterPro" id="IPR036974">
    <property type="entry name" value="PUA_sf"/>
</dbReference>
<comment type="similarity">
    <text evidence="6">Belongs to the methyltransferase superfamily. RlmI family.</text>
</comment>
<dbReference type="SUPFAM" id="SSF88697">
    <property type="entry name" value="PUA domain-like"/>
    <property type="match status" value="1"/>
</dbReference>
<feature type="domain" description="RlmI-like PUA" evidence="7">
    <location>
        <begin position="6"/>
        <end position="71"/>
    </location>
</feature>
<dbReference type="InterPro" id="IPR041532">
    <property type="entry name" value="RlmI-like_PUA"/>
</dbReference>
<dbReference type="GO" id="GO:0032259">
    <property type="term" value="P:methylation"/>
    <property type="evidence" value="ECO:0007669"/>
    <property type="project" value="UniProtKB-KW"/>
</dbReference>
<gene>
    <name evidence="8" type="ORF">SAMN05216212_2369</name>
</gene>
<dbReference type="RefSeq" id="WP_091514057.1">
    <property type="nucleotide sequence ID" value="NZ_FNFH01000004.1"/>
</dbReference>
<dbReference type="InterPro" id="IPR029063">
    <property type="entry name" value="SAM-dependent_MTases_sf"/>
</dbReference>
<dbReference type="Pfam" id="PF17785">
    <property type="entry name" value="PUA_3"/>
    <property type="match status" value="1"/>
</dbReference>
<protein>
    <submittedName>
        <fullName evidence="8">SAM-dependent methyltransferase</fullName>
    </submittedName>
</protein>
<dbReference type="EMBL" id="FNFH01000004">
    <property type="protein sequence ID" value="SDK43040.1"/>
    <property type="molecule type" value="Genomic_DNA"/>
</dbReference>
<organism evidence="8 9">
    <name type="scientific">Microbulbifer yueqingensis</name>
    <dbReference type="NCBI Taxonomy" id="658219"/>
    <lineage>
        <taxon>Bacteria</taxon>
        <taxon>Pseudomonadati</taxon>
        <taxon>Pseudomonadota</taxon>
        <taxon>Gammaproteobacteria</taxon>
        <taxon>Cellvibrionales</taxon>
        <taxon>Microbulbiferaceae</taxon>
        <taxon>Microbulbifer</taxon>
    </lineage>
</organism>
<name>A0A1G9BUM1_9GAMM</name>
<dbReference type="CDD" id="cd11572">
    <property type="entry name" value="RlmI_M_like"/>
    <property type="match status" value="1"/>
</dbReference>
<dbReference type="Pfam" id="PF03602">
    <property type="entry name" value="Cons_hypoth95"/>
    <property type="match status" value="1"/>
</dbReference>
<keyword evidence="3 8" id="KW-0489">Methyltransferase</keyword>
<dbReference type="Gene3D" id="3.30.750.80">
    <property type="entry name" value="RNA methyltransferase domain (HRMD) like"/>
    <property type="match status" value="1"/>
</dbReference>
<evidence type="ECO:0000256" key="4">
    <source>
        <dbReference type="ARBA" id="ARBA00022679"/>
    </source>
</evidence>
<dbReference type="Gene3D" id="2.30.130.10">
    <property type="entry name" value="PUA domain"/>
    <property type="match status" value="1"/>
</dbReference>
<dbReference type="GO" id="GO:0008168">
    <property type="term" value="F:methyltransferase activity"/>
    <property type="evidence" value="ECO:0007669"/>
    <property type="project" value="UniProtKB-KW"/>
</dbReference>
<proteinExistence type="inferred from homology"/>
<dbReference type="GO" id="GO:0003723">
    <property type="term" value="F:RNA binding"/>
    <property type="evidence" value="ECO:0007669"/>
    <property type="project" value="InterPro"/>
</dbReference>
<evidence type="ECO:0000256" key="2">
    <source>
        <dbReference type="ARBA" id="ARBA00022490"/>
    </source>
</evidence>
<dbReference type="CDD" id="cd02440">
    <property type="entry name" value="AdoMet_MTases"/>
    <property type="match status" value="1"/>
</dbReference>
<reference evidence="9" key="1">
    <citation type="submission" date="2016-10" db="EMBL/GenBank/DDBJ databases">
        <authorList>
            <person name="Varghese N."/>
            <person name="Submissions S."/>
        </authorList>
    </citation>
    <scope>NUCLEOTIDE SEQUENCE [LARGE SCALE GENOMIC DNA]</scope>
    <source>
        <strain evidence="9">CGMCC 1.10658</strain>
    </source>
</reference>
<keyword evidence="2" id="KW-0963">Cytoplasm</keyword>
<accession>A0A1G9BUM1</accession>
<dbReference type="CDD" id="cd21153">
    <property type="entry name" value="PUA_RlmI"/>
    <property type="match status" value="1"/>
</dbReference>
<dbReference type="AlphaFoldDB" id="A0A1G9BUM1"/>
<dbReference type="OrthoDB" id="9805492at2"/>
<evidence type="ECO:0000259" key="7">
    <source>
        <dbReference type="Pfam" id="PF17785"/>
    </source>
</evidence>